<comment type="caution">
    <text evidence="2">The sequence shown here is derived from an EMBL/GenBank/DDBJ whole genome shotgun (WGS) entry which is preliminary data.</text>
</comment>
<dbReference type="AlphaFoldDB" id="A0A4Q7LLG3"/>
<keyword evidence="3" id="KW-1185">Reference proteome</keyword>
<dbReference type="OrthoDB" id="8560984at2"/>
<name>A0A4Q7LLG3_9BURK</name>
<dbReference type="InterPro" id="IPR012312">
    <property type="entry name" value="Hemerythrin-like"/>
</dbReference>
<dbReference type="PANTHER" id="PTHR39966">
    <property type="entry name" value="BLL2471 PROTEIN-RELATED"/>
    <property type="match status" value="1"/>
</dbReference>
<dbReference type="Gene3D" id="1.20.120.520">
    <property type="entry name" value="nmb1532 protein domain like"/>
    <property type="match status" value="1"/>
</dbReference>
<dbReference type="RefSeq" id="WP_130481788.1">
    <property type="nucleotide sequence ID" value="NZ_SGWV01000009.1"/>
</dbReference>
<organism evidence="2 3">
    <name type="scientific">Sphaerotilus mobilis</name>
    <dbReference type="NCBI Taxonomy" id="47994"/>
    <lineage>
        <taxon>Bacteria</taxon>
        <taxon>Pseudomonadati</taxon>
        <taxon>Pseudomonadota</taxon>
        <taxon>Betaproteobacteria</taxon>
        <taxon>Burkholderiales</taxon>
        <taxon>Sphaerotilaceae</taxon>
        <taxon>Sphaerotilus</taxon>
    </lineage>
</organism>
<dbReference type="CDD" id="cd12108">
    <property type="entry name" value="Hr-like"/>
    <property type="match status" value="1"/>
</dbReference>
<dbReference type="PANTHER" id="PTHR39966:SF1">
    <property type="entry name" value="HEMERYTHRIN-LIKE DOMAIN-CONTAINING PROTEIN"/>
    <property type="match status" value="1"/>
</dbReference>
<sequence length="191" mass="21897">MNHAALRIIRAEHEALAAMLQSITLLLSHYRRDKLAPDFELLRAMLFYIDEFPERLHHRKESQLLFPMLRERGAPCVDTLDKLDRDHAAGERAIRSLEHALLGWEMLGEPRRETFEVALTNYIDFYRSHMRAEEDIVLPAALATLDEGDWRLLDAAFTENADPMTGHAPDAVYEALFRRIVNRAPAPIGLG</sequence>
<dbReference type="EMBL" id="SGWV01000009">
    <property type="protein sequence ID" value="RZS54428.1"/>
    <property type="molecule type" value="Genomic_DNA"/>
</dbReference>
<accession>A0A4Q7LLG3</accession>
<dbReference type="GO" id="GO:0005886">
    <property type="term" value="C:plasma membrane"/>
    <property type="evidence" value="ECO:0007669"/>
    <property type="project" value="TreeGrafter"/>
</dbReference>
<evidence type="ECO:0000259" key="1">
    <source>
        <dbReference type="Pfam" id="PF01814"/>
    </source>
</evidence>
<reference evidence="2 3" key="1">
    <citation type="submission" date="2019-02" db="EMBL/GenBank/DDBJ databases">
        <title>Genomic Encyclopedia of Type Strains, Phase IV (KMG-IV): sequencing the most valuable type-strain genomes for metagenomic binning, comparative biology and taxonomic classification.</title>
        <authorList>
            <person name="Goeker M."/>
        </authorList>
    </citation>
    <scope>NUCLEOTIDE SEQUENCE [LARGE SCALE GENOMIC DNA]</scope>
    <source>
        <strain evidence="2 3">DSM 10617</strain>
    </source>
</reference>
<gene>
    <name evidence="2" type="ORF">EV685_1905</name>
</gene>
<dbReference type="Proteomes" id="UP000293433">
    <property type="component" value="Unassembled WGS sequence"/>
</dbReference>
<dbReference type="Pfam" id="PF01814">
    <property type="entry name" value="Hemerythrin"/>
    <property type="match status" value="1"/>
</dbReference>
<proteinExistence type="predicted"/>
<evidence type="ECO:0000313" key="2">
    <source>
        <dbReference type="EMBL" id="RZS54428.1"/>
    </source>
</evidence>
<evidence type="ECO:0000313" key="3">
    <source>
        <dbReference type="Proteomes" id="UP000293433"/>
    </source>
</evidence>
<feature type="domain" description="Hemerythrin-like" evidence="1">
    <location>
        <begin position="6"/>
        <end position="141"/>
    </location>
</feature>
<protein>
    <submittedName>
        <fullName evidence="2">Hemerythrin-like domain-containing protein</fullName>
    </submittedName>
</protein>